<dbReference type="InterPro" id="IPR052329">
    <property type="entry name" value="CIMIP2C"/>
</dbReference>
<protein>
    <recommendedName>
        <fullName evidence="6">Ciliary microtubule inner protein 2C</fullName>
    </recommendedName>
</protein>
<dbReference type="Proteomes" id="UP001374579">
    <property type="component" value="Unassembled WGS sequence"/>
</dbReference>
<comment type="caution">
    <text evidence="8">The sequence shown here is derived from an EMBL/GenBank/DDBJ whole genome shotgun (WGS) entry which is preliminary data.</text>
</comment>
<evidence type="ECO:0000256" key="4">
    <source>
        <dbReference type="ARBA" id="ARBA00023273"/>
    </source>
</evidence>
<dbReference type="AlphaFoldDB" id="A0AAN9B8Q2"/>
<dbReference type="Pfam" id="PF10629">
    <property type="entry name" value="CMI2B-like"/>
    <property type="match status" value="1"/>
</dbReference>
<keyword evidence="9" id="KW-1185">Reference proteome</keyword>
<evidence type="ECO:0000313" key="9">
    <source>
        <dbReference type="Proteomes" id="UP001374579"/>
    </source>
</evidence>
<feature type="domain" description="Ciliary microtubule inner protein 2A-C-like" evidence="7">
    <location>
        <begin position="18"/>
        <end position="84"/>
    </location>
</feature>
<keyword evidence="3" id="KW-0206">Cytoskeleton</keyword>
<comment type="subcellular location">
    <subcellularLocation>
        <location evidence="1">Cytoplasm</location>
        <location evidence="1">Cytoskeleton</location>
        <location evidence="1">Cilium axoneme</location>
    </subcellularLocation>
</comment>
<evidence type="ECO:0000256" key="5">
    <source>
        <dbReference type="ARBA" id="ARBA00035661"/>
    </source>
</evidence>
<proteinExistence type="inferred from homology"/>
<gene>
    <name evidence="8" type="ORF">V1264_023829</name>
</gene>
<keyword evidence="4" id="KW-0966">Cell projection</keyword>
<accession>A0AAN9B8Q2</accession>
<evidence type="ECO:0000256" key="6">
    <source>
        <dbReference type="ARBA" id="ARBA00041160"/>
    </source>
</evidence>
<dbReference type="GO" id="GO:0015630">
    <property type="term" value="C:microtubule cytoskeleton"/>
    <property type="evidence" value="ECO:0007669"/>
    <property type="project" value="UniProtKB-ARBA"/>
</dbReference>
<dbReference type="PANTHER" id="PTHR34924:SF1">
    <property type="entry name" value="PROTEIN FAM166C"/>
    <property type="match status" value="1"/>
</dbReference>
<evidence type="ECO:0000256" key="1">
    <source>
        <dbReference type="ARBA" id="ARBA00004430"/>
    </source>
</evidence>
<keyword evidence="2" id="KW-0963">Cytoplasm</keyword>
<evidence type="ECO:0000256" key="3">
    <source>
        <dbReference type="ARBA" id="ARBA00023212"/>
    </source>
</evidence>
<dbReference type="EMBL" id="JBAMIC010000011">
    <property type="protein sequence ID" value="KAK7100972.1"/>
    <property type="molecule type" value="Genomic_DNA"/>
</dbReference>
<evidence type="ECO:0000256" key="2">
    <source>
        <dbReference type="ARBA" id="ARBA00022490"/>
    </source>
</evidence>
<reference evidence="8 9" key="1">
    <citation type="submission" date="2024-02" db="EMBL/GenBank/DDBJ databases">
        <title>Chromosome-scale genome assembly of the rough periwinkle Littorina saxatilis.</title>
        <authorList>
            <person name="De Jode A."/>
            <person name="Faria R."/>
            <person name="Formenti G."/>
            <person name="Sims Y."/>
            <person name="Smith T.P."/>
            <person name="Tracey A."/>
            <person name="Wood J.M.D."/>
            <person name="Zagrodzka Z.B."/>
            <person name="Johannesson K."/>
            <person name="Butlin R.K."/>
            <person name="Leder E.H."/>
        </authorList>
    </citation>
    <scope>NUCLEOTIDE SEQUENCE [LARGE SCALE GENOMIC DNA]</scope>
    <source>
        <strain evidence="8">Snail1</strain>
        <tissue evidence="8">Muscle</tissue>
    </source>
</reference>
<dbReference type="PANTHER" id="PTHR34924">
    <property type="entry name" value="UPF0573 PROTEIN C2ORF70"/>
    <property type="match status" value="1"/>
</dbReference>
<dbReference type="InterPro" id="IPR018902">
    <property type="entry name" value="CMI2A-C-like_dom"/>
</dbReference>
<organism evidence="8 9">
    <name type="scientific">Littorina saxatilis</name>
    <dbReference type="NCBI Taxonomy" id="31220"/>
    <lineage>
        <taxon>Eukaryota</taxon>
        <taxon>Metazoa</taxon>
        <taxon>Spiralia</taxon>
        <taxon>Lophotrochozoa</taxon>
        <taxon>Mollusca</taxon>
        <taxon>Gastropoda</taxon>
        <taxon>Caenogastropoda</taxon>
        <taxon>Littorinimorpha</taxon>
        <taxon>Littorinoidea</taxon>
        <taxon>Littorinidae</taxon>
        <taxon>Littorina</taxon>
    </lineage>
</organism>
<comment type="similarity">
    <text evidence="5">Belongs to the CIMIP2 family.</text>
</comment>
<dbReference type="GO" id="GO:0005930">
    <property type="term" value="C:axoneme"/>
    <property type="evidence" value="ECO:0007669"/>
    <property type="project" value="UniProtKB-SubCell"/>
</dbReference>
<sequence>MSRAAGTLITTNNATYFPPRFMPGYRGYCPTMKYDYGETYGNATSKYFQDYRSSVLNSSASNYSNGGQFPTYYTHNPDMVISNRSRNQDRWLLSPKYQLSNVDHDRSEQIRSVDYLSHKHREHYKDKTGTLKSVDFFKLPVSAEDQFRTKDVFIIMSTKYSDDINLPNLDHAARRQPLIRRFNPKTNLRDREMRDVHFEKR</sequence>
<evidence type="ECO:0000313" key="8">
    <source>
        <dbReference type="EMBL" id="KAK7100972.1"/>
    </source>
</evidence>
<name>A0AAN9B8Q2_9CAEN</name>
<evidence type="ECO:0000259" key="7">
    <source>
        <dbReference type="Pfam" id="PF10629"/>
    </source>
</evidence>